<protein>
    <submittedName>
        <fullName evidence="1">Uncharacterized protein</fullName>
    </submittedName>
</protein>
<evidence type="ECO:0000313" key="1">
    <source>
        <dbReference type="EMBL" id="KAH3853849.1"/>
    </source>
</evidence>
<name>A0A9D4L9S3_DREPO</name>
<sequence length="55" mass="6040">MRAGQHLKKGCGTLKNISLEHLGNNVVFKQFLLQVWRVFGGLVSTDVVLGGGRFI</sequence>
<keyword evidence="2" id="KW-1185">Reference proteome</keyword>
<accession>A0A9D4L9S3</accession>
<dbReference type="Proteomes" id="UP000828390">
    <property type="component" value="Unassembled WGS sequence"/>
</dbReference>
<comment type="caution">
    <text evidence="1">The sequence shown here is derived from an EMBL/GenBank/DDBJ whole genome shotgun (WGS) entry which is preliminary data.</text>
</comment>
<proteinExistence type="predicted"/>
<dbReference type="EMBL" id="JAIWYP010000003">
    <property type="protein sequence ID" value="KAH3853849.1"/>
    <property type="molecule type" value="Genomic_DNA"/>
</dbReference>
<dbReference type="AlphaFoldDB" id="A0A9D4L9S3"/>
<organism evidence="1 2">
    <name type="scientific">Dreissena polymorpha</name>
    <name type="common">Zebra mussel</name>
    <name type="synonym">Mytilus polymorpha</name>
    <dbReference type="NCBI Taxonomy" id="45954"/>
    <lineage>
        <taxon>Eukaryota</taxon>
        <taxon>Metazoa</taxon>
        <taxon>Spiralia</taxon>
        <taxon>Lophotrochozoa</taxon>
        <taxon>Mollusca</taxon>
        <taxon>Bivalvia</taxon>
        <taxon>Autobranchia</taxon>
        <taxon>Heteroconchia</taxon>
        <taxon>Euheterodonta</taxon>
        <taxon>Imparidentia</taxon>
        <taxon>Neoheterodontei</taxon>
        <taxon>Myida</taxon>
        <taxon>Dreissenoidea</taxon>
        <taxon>Dreissenidae</taxon>
        <taxon>Dreissena</taxon>
    </lineage>
</organism>
<gene>
    <name evidence="1" type="ORF">DPMN_096384</name>
</gene>
<reference evidence="1" key="1">
    <citation type="journal article" date="2019" name="bioRxiv">
        <title>The Genome of the Zebra Mussel, Dreissena polymorpha: A Resource for Invasive Species Research.</title>
        <authorList>
            <person name="McCartney M.A."/>
            <person name="Auch B."/>
            <person name="Kono T."/>
            <person name="Mallez S."/>
            <person name="Zhang Y."/>
            <person name="Obille A."/>
            <person name="Becker A."/>
            <person name="Abrahante J.E."/>
            <person name="Garbe J."/>
            <person name="Badalamenti J.P."/>
            <person name="Herman A."/>
            <person name="Mangelson H."/>
            <person name="Liachko I."/>
            <person name="Sullivan S."/>
            <person name="Sone E.D."/>
            <person name="Koren S."/>
            <person name="Silverstein K.A.T."/>
            <person name="Beckman K.B."/>
            <person name="Gohl D.M."/>
        </authorList>
    </citation>
    <scope>NUCLEOTIDE SEQUENCE</scope>
    <source>
        <strain evidence="1">Duluth1</strain>
        <tissue evidence="1">Whole animal</tissue>
    </source>
</reference>
<reference evidence="1" key="2">
    <citation type="submission" date="2020-11" db="EMBL/GenBank/DDBJ databases">
        <authorList>
            <person name="McCartney M.A."/>
            <person name="Auch B."/>
            <person name="Kono T."/>
            <person name="Mallez S."/>
            <person name="Becker A."/>
            <person name="Gohl D.M."/>
            <person name="Silverstein K.A.T."/>
            <person name="Koren S."/>
            <person name="Bechman K.B."/>
            <person name="Herman A."/>
            <person name="Abrahante J.E."/>
            <person name="Garbe J."/>
        </authorList>
    </citation>
    <scope>NUCLEOTIDE SEQUENCE</scope>
    <source>
        <strain evidence="1">Duluth1</strain>
        <tissue evidence="1">Whole animal</tissue>
    </source>
</reference>
<evidence type="ECO:0000313" key="2">
    <source>
        <dbReference type="Proteomes" id="UP000828390"/>
    </source>
</evidence>